<dbReference type="Gene3D" id="3.30.450.40">
    <property type="match status" value="2"/>
</dbReference>
<protein>
    <submittedName>
        <fullName evidence="5">SpoIIE family protein phosphatase</fullName>
    </submittedName>
</protein>
<feature type="region of interest" description="Disordered" evidence="2">
    <location>
        <begin position="1"/>
        <end position="20"/>
    </location>
</feature>
<dbReference type="InterPro" id="IPR052016">
    <property type="entry name" value="Bact_Sigma-Reg"/>
</dbReference>
<feature type="domain" description="PPM-type phosphatase" evidence="4">
    <location>
        <begin position="360"/>
        <end position="579"/>
    </location>
</feature>
<evidence type="ECO:0000313" key="5">
    <source>
        <dbReference type="EMBL" id="MBF4161266.1"/>
    </source>
</evidence>
<evidence type="ECO:0000256" key="2">
    <source>
        <dbReference type="SAM" id="MobiDB-lite"/>
    </source>
</evidence>
<feature type="compositionally biased region" description="Pro residues" evidence="2">
    <location>
        <begin position="7"/>
        <end position="16"/>
    </location>
</feature>
<dbReference type="InterPro" id="IPR036457">
    <property type="entry name" value="PPM-type-like_dom_sf"/>
</dbReference>
<dbReference type="SUPFAM" id="SSF55781">
    <property type="entry name" value="GAF domain-like"/>
    <property type="match status" value="2"/>
</dbReference>
<keyword evidence="1" id="KW-0378">Hydrolase</keyword>
<evidence type="ECO:0000259" key="3">
    <source>
        <dbReference type="SMART" id="SM00065"/>
    </source>
</evidence>
<dbReference type="Proteomes" id="UP000656804">
    <property type="component" value="Unassembled WGS sequence"/>
</dbReference>
<evidence type="ECO:0000256" key="1">
    <source>
        <dbReference type="ARBA" id="ARBA00022801"/>
    </source>
</evidence>
<name>A0A930UZT7_9ACTN</name>
<proteinExistence type="predicted"/>
<feature type="domain" description="GAF" evidence="3">
    <location>
        <begin position="17"/>
        <end position="163"/>
    </location>
</feature>
<dbReference type="Gene3D" id="3.60.40.10">
    <property type="entry name" value="PPM-type phosphatase domain"/>
    <property type="match status" value="1"/>
</dbReference>
<evidence type="ECO:0000259" key="4">
    <source>
        <dbReference type="SMART" id="SM00331"/>
    </source>
</evidence>
<dbReference type="AlphaFoldDB" id="A0A930UZT7"/>
<dbReference type="SMART" id="SM00331">
    <property type="entry name" value="PP2C_SIG"/>
    <property type="match status" value="1"/>
</dbReference>
<dbReference type="PANTHER" id="PTHR43156">
    <property type="entry name" value="STAGE II SPORULATION PROTEIN E-RELATED"/>
    <property type="match status" value="1"/>
</dbReference>
<dbReference type="InterPro" id="IPR003018">
    <property type="entry name" value="GAF"/>
</dbReference>
<dbReference type="InterPro" id="IPR029016">
    <property type="entry name" value="GAF-like_dom_sf"/>
</dbReference>
<accession>A0A930UZT7</accession>
<dbReference type="SMART" id="SM00065">
    <property type="entry name" value="GAF"/>
    <property type="match status" value="2"/>
</dbReference>
<dbReference type="Pfam" id="PF07228">
    <property type="entry name" value="SpoIIE"/>
    <property type="match status" value="1"/>
</dbReference>
<dbReference type="InterPro" id="IPR001932">
    <property type="entry name" value="PPM-type_phosphatase-like_dom"/>
</dbReference>
<dbReference type="RefSeq" id="WP_194502508.1">
    <property type="nucleotide sequence ID" value="NZ_JADIVZ010000002.1"/>
</dbReference>
<reference evidence="5" key="1">
    <citation type="submission" date="2020-11" db="EMBL/GenBank/DDBJ databases">
        <title>Nocardioides sp. CBS4Y-1, whole genome shotgun sequence.</title>
        <authorList>
            <person name="Tuo L."/>
        </authorList>
    </citation>
    <scope>NUCLEOTIDE SEQUENCE</scope>
    <source>
        <strain evidence="5">CBS4Y-1</strain>
    </source>
</reference>
<sequence>MLEALPIDPPEPPVPSGPDDALDRYARLARQISGAPTALISLPDDVRQLFVGAAGLDGALAQARETPITHSYCRFVVEHETALVVVDARQHHLLRDNPAIADYEAIAYAGFPVRDVDERVVGSLCVIDTEPHAWPPGVLAALADLADACTSELRQRGLSVRARAAAERERRLQQRNELLLRLAIEIDGIGCLHQLAQAVERVVTAELDCERVGLWLVERPRPGSAPTGLRFVTESPDAPTGPTDHLPIDASNPPGLALLENRLVALPGRAELEAQFPGLRPQRLPGEAWTCLPMRHRDGHEGVLALSWSRPRAPGREDQRTLKALASFCSQAVSRSLLLADQQTSLESLLDVIRPQLPRVERLETGAAYRSAGRFEHIGGDWYDLFEVPGGRAGIVVGDVAGHDVGAAALMGRLSTAVRTLASTSDLAPSVVLSALDRTMAEQRRETLATLVYGYLGTPAPDGSRRWTWSNAGHPSPLVLEPGHPARWLEGPLGDLMVGVDPDVARHDSIEELAAGTTLVLMTDGALERRDESFGVGASRLRRLAESLRDEPVQTIADTLVEATRGHTGDDVSVFVVRLVS</sequence>
<organism evidence="5 6">
    <name type="scientific">Nocardioides acrostichi</name>
    <dbReference type="NCBI Taxonomy" id="2784339"/>
    <lineage>
        <taxon>Bacteria</taxon>
        <taxon>Bacillati</taxon>
        <taxon>Actinomycetota</taxon>
        <taxon>Actinomycetes</taxon>
        <taxon>Propionibacteriales</taxon>
        <taxon>Nocardioidaceae</taxon>
        <taxon>Nocardioides</taxon>
    </lineage>
</organism>
<dbReference type="SUPFAM" id="SSF81606">
    <property type="entry name" value="PP2C-like"/>
    <property type="match status" value="1"/>
</dbReference>
<feature type="domain" description="GAF" evidence="3">
    <location>
        <begin position="191"/>
        <end position="343"/>
    </location>
</feature>
<keyword evidence="6" id="KW-1185">Reference proteome</keyword>
<evidence type="ECO:0000313" key="6">
    <source>
        <dbReference type="Proteomes" id="UP000656804"/>
    </source>
</evidence>
<dbReference type="GO" id="GO:0016791">
    <property type="term" value="F:phosphatase activity"/>
    <property type="evidence" value="ECO:0007669"/>
    <property type="project" value="TreeGrafter"/>
</dbReference>
<dbReference type="Pfam" id="PF01590">
    <property type="entry name" value="GAF"/>
    <property type="match status" value="2"/>
</dbReference>
<gene>
    <name evidence="5" type="ORF">ISG29_06145</name>
</gene>
<dbReference type="PANTHER" id="PTHR43156:SF2">
    <property type="entry name" value="STAGE II SPORULATION PROTEIN E"/>
    <property type="match status" value="1"/>
</dbReference>
<comment type="caution">
    <text evidence="5">The sequence shown here is derived from an EMBL/GenBank/DDBJ whole genome shotgun (WGS) entry which is preliminary data.</text>
</comment>
<dbReference type="EMBL" id="JADIVZ010000002">
    <property type="protein sequence ID" value="MBF4161266.1"/>
    <property type="molecule type" value="Genomic_DNA"/>
</dbReference>